<dbReference type="InterPro" id="IPR014327">
    <property type="entry name" value="RNA_pol_sigma70_bacteroid"/>
</dbReference>
<keyword evidence="4" id="KW-0804">Transcription</keyword>
<sequence>MSISFCLFAKTIGNHTVSSQEKFLKGINQKESDAWKELYRYFYGTLCNYTTKIVVDETVAEDIVQECFISIWNSSLHFQEMKALSVYLYRSVHNNALKYLRDKNVDNQRLQRWSKEQDDVEDVDFYQAVEEELIRKLHVVIDQLPEQRKNILLLSIDGLTVQEIADQLNISINTVKTQKKRAYVFLKENLKQSLLLIYILEILK</sequence>
<dbReference type="SUPFAM" id="SSF88659">
    <property type="entry name" value="Sigma3 and sigma4 domains of RNA polymerase sigma factors"/>
    <property type="match status" value="1"/>
</dbReference>
<evidence type="ECO:0000256" key="1">
    <source>
        <dbReference type="ARBA" id="ARBA00010641"/>
    </source>
</evidence>
<feature type="domain" description="HTH luxR-type" evidence="5">
    <location>
        <begin position="141"/>
        <end position="198"/>
    </location>
</feature>
<keyword evidence="7" id="KW-1185">Reference proteome</keyword>
<organism evidence="6 7">
    <name type="scientific">Butyricimonas paravirosa</name>
    <dbReference type="NCBI Taxonomy" id="1472417"/>
    <lineage>
        <taxon>Bacteria</taxon>
        <taxon>Pseudomonadati</taxon>
        <taxon>Bacteroidota</taxon>
        <taxon>Bacteroidia</taxon>
        <taxon>Bacteroidales</taxon>
        <taxon>Odoribacteraceae</taxon>
        <taxon>Butyricimonas</taxon>
    </lineage>
</organism>
<dbReference type="Gene3D" id="1.10.10.10">
    <property type="entry name" value="Winged helix-like DNA-binding domain superfamily/Winged helix DNA-binding domain"/>
    <property type="match status" value="1"/>
</dbReference>
<dbReference type="Pfam" id="PF08281">
    <property type="entry name" value="Sigma70_r4_2"/>
    <property type="match status" value="1"/>
</dbReference>
<dbReference type="Proteomes" id="UP001302374">
    <property type="component" value="Chromosome"/>
</dbReference>
<protein>
    <submittedName>
        <fullName evidence="6">RNA polymerase sigma-70 factor</fullName>
    </submittedName>
</protein>
<dbReference type="PANTHER" id="PTHR43133:SF46">
    <property type="entry name" value="RNA POLYMERASE SIGMA-70 FACTOR ECF SUBFAMILY"/>
    <property type="match status" value="1"/>
</dbReference>
<evidence type="ECO:0000313" key="7">
    <source>
        <dbReference type="Proteomes" id="UP001302374"/>
    </source>
</evidence>
<name>A0ABZ0FY50_9BACT</name>
<accession>A0ABZ0FY50</accession>
<dbReference type="Gene3D" id="1.10.1740.10">
    <property type="match status" value="1"/>
</dbReference>
<evidence type="ECO:0000256" key="4">
    <source>
        <dbReference type="ARBA" id="ARBA00023163"/>
    </source>
</evidence>
<reference evidence="6 7" key="1">
    <citation type="submission" date="2019-09" db="EMBL/GenBank/DDBJ databases">
        <title>Butyricimonas paravirosa DSM 105722 (=214-4 = JCM 18677 = CCUG 65563).</title>
        <authorList>
            <person name="Le Roy T."/>
            <person name="Cani P.D."/>
        </authorList>
    </citation>
    <scope>NUCLEOTIDE SEQUENCE [LARGE SCALE GENOMIC DNA]</scope>
    <source>
        <strain evidence="6 7">DSM 105722</strain>
    </source>
</reference>
<dbReference type="PRINTS" id="PR00038">
    <property type="entry name" value="HTHLUXR"/>
</dbReference>
<dbReference type="InterPro" id="IPR036388">
    <property type="entry name" value="WH-like_DNA-bd_sf"/>
</dbReference>
<evidence type="ECO:0000256" key="2">
    <source>
        <dbReference type="ARBA" id="ARBA00023015"/>
    </source>
</evidence>
<dbReference type="EMBL" id="CP043839">
    <property type="protein sequence ID" value="WOF13502.1"/>
    <property type="molecule type" value="Genomic_DNA"/>
</dbReference>
<evidence type="ECO:0000259" key="5">
    <source>
        <dbReference type="SMART" id="SM00421"/>
    </source>
</evidence>
<dbReference type="InterPro" id="IPR039425">
    <property type="entry name" value="RNA_pol_sigma-70-like"/>
</dbReference>
<dbReference type="CDD" id="cd06171">
    <property type="entry name" value="Sigma70_r4"/>
    <property type="match status" value="1"/>
</dbReference>
<dbReference type="NCBIfam" id="TIGR02937">
    <property type="entry name" value="sigma70-ECF"/>
    <property type="match status" value="1"/>
</dbReference>
<evidence type="ECO:0000313" key="6">
    <source>
        <dbReference type="EMBL" id="WOF13502.1"/>
    </source>
</evidence>
<dbReference type="InterPro" id="IPR013249">
    <property type="entry name" value="RNA_pol_sigma70_r4_t2"/>
</dbReference>
<keyword evidence="2" id="KW-0805">Transcription regulation</keyword>
<dbReference type="InterPro" id="IPR013324">
    <property type="entry name" value="RNA_pol_sigma_r3/r4-like"/>
</dbReference>
<gene>
    <name evidence="6" type="ORF">F1644_15065</name>
</gene>
<evidence type="ECO:0000256" key="3">
    <source>
        <dbReference type="ARBA" id="ARBA00023082"/>
    </source>
</evidence>
<dbReference type="InterPro" id="IPR000792">
    <property type="entry name" value="Tscrpt_reg_LuxR_C"/>
</dbReference>
<dbReference type="InterPro" id="IPR007627">
    <property type="entry name" value="RNA_pol_sigma70_r2"/>
</dbReference>
<dbReference type="InterPro" id="IPR014284">
    <property type="entry name" value="RNA_pol_sigma-70_dom"/>
</dbReference>
<proteinExistence type="inferred from homology"/>
<dbReference type="Pfam" id="PF04542">
    <property type="entry name" value="Sigma70_r2"/>
    <property type="match status" value="1"/>
</dbReference>
<comment type="similarity">
    <text evidence="1">Belongs to the sigma-70 factor family. ECF subfamily.</text>
</comment>
<dbReference type="InterPro" id="IPR013325">
    <property type="entry name" value="RNA_pol_sigma_r2"/>
</dbReference>
<dbReference type="SUPFAM" id="SSF88946">
    <property type="entry name" value="Sigma2 domain of RNA polymerase sigma factors"/>
    <property type="match status" value="1"/>
</dbReference>
<dbReference type="SMART" id="SM00421">
    <property type="entry name" value="HTH_LUXR"/>
    <property type="match status" value="1"/>
</dbReference>
<dbReference type="PANTHER" id="PTHR43133">
    <property type="entry name" value="RNA POLYMERASE ECF-TYPE SIGMA FACTO"/>
    <property type="match status" value="1"/>
</dbReference>
<dbReference type="NCBIfam" id="TIGR02985">
    <property type="entry name" value="Sig70_bacteroi1"/>
    <property type="match status" value="1"/>
</dbReference>
<keyword evidence="3" id="KW-0731">Sigma factor</keyword>